<dbReference type="Proteomes" id="UP001352852">
    <property type="component" value="Unassembled WGS sequence"/>
</dbReference>
<gene>
    <name evidence="3" type="ORF">CHARACLAT_028846</name>
</gene>
<protein>
    <submittedName>
        <fullName evidence="3">Uncharacterized protein</fullName>
    </submittedName>
</protein>
<comment type="caution">
    <text evidence="3">The sequence shown here is derived from an EMBL/GenBank/DDBJ whole genome shotgun (WGS) entry which is preliminary data.</text>
</comment>
<feature type="region of interest" description="Disordered" evidence="1">
    <location>
        <begin position="1"/>
        <end position="22"/>
    </location>
</feature>
<dbReference type="EMBL" id="JAHUTJ010044916">
    <property type="protein sequence ID" value="MED6282131.1"/>
    <property type="molecule type" value="Genomic_DNA"/>
</dbReference>
<proteinExistence type="predicted"/>
<organism evidence="3 4">
    <name type="scientific">Characodon lateralis</name>
    <dbReference type="NCBI Taxonomy" id="208331"/>
    <lineage>
        <taxon>Eukaryota</taxon>
        <taxon>Metazoa</taxon>
        <taxon>Chordata</taxon>
        <taxon>Craniata</taxon>
        <taxon>Vertebrata</taxon>
        <taxon>Euteleostomi</taxon>
        <taxon>Actinopterygii</taxon>
        <taxon>Neopterygii</taxon>
        <taxon>Teleostei</taxon>
        <taxon>Neoteleostei</taxon>
        <taxon>Acanthomorphata</taxon>
        <taxon>Ovalentaria</taxon>
        <taxon>Atherinomorphae</taxon>
        <taxon>Cyprinodontiformes</taxon>
        <taxon>Goodeidae</taxon>
        <taxon>Characodon</taxon>
    </lineage>
</organism>
<evidence type="ECO:0000256" key="1">
    <source>
        <dbReference type="SAM" id="MobiDB-lite"/>
    </source>
</evidence>
<feature type="transmembrane region" description="Helical" evidence="2">
    <location>
        <begin position="54"/>
        <end position="75"/>
    </location>
</feature>
<evidence type="ECO:0000313" key="4">
    <source>
        <dbReference type="Proteomes" id="UP001352852"/>
    </source>
</evidence>
<keyword evidence="4" id="KW-1185">Reference proteome</keyword>
<evidence type="ECO:0000313" key="3">
    <source>
        <dbReference type="EMBL" id="MED6282131.1"/>
    </source>
</evidence>
<keyword evidence="2" id="KW-0812">Transmembrane</keyword>
<reference evidence="3 4" key="1">
    <citation type="submission" date="2021-06" db="EMBL/GenBank/DDBJ databases">
        <authorList>
            <person name="Palmer J.M."/>
        </authorList>
    </citation>
    <scope>NUCLEOTIDE SEQUENCE [LARGE SCALE GENOMIC DNA]</scope>
    <source>
        <strain evidence="3 4">CL_MEX2019</strain>
        <tissue evidence="3">Muscle</tissue>
    </source>
</reference>
<name>A0ABU7E544_9TELE</name>
<evidence type="ECO:0000256" key="2">
    <source>
        <dbReference type="SAM" id="Phobius"/>
    </source>
</evidence>
<accession>A0ABU7E544</accession>
<sequence length="97" mass="10584">MTPSGTVSQSEGRTTGPHHCGYGSNVEFGSYRSQLKLTFCLQWMLSSNFIALDSFSSAGLLFGLAVSLYPSVFSLDAHRGARKRNGAEFNHSKFSRS</sequence>
<feature type="compositionally biased region" description="Polar residues" evidence="1">
    <location>
        <begin position="1"/>
        <end position="13"/>
    </location>
</feature>
<keyword evidence="2" id="KW-0472">Membrane</keyword>
<keyword evidence="2" id="KW-1133">Transmembrane helix</keyword>